<feature type="region of interest" description="Disordered" evidence="1">
    <location>
        <begin position="731"/>
        <end position="813"/>
    </location>
</feature>
<dbReference type="PANTHER" id="PTHR11373:SF4">
    <property type="entry name" value="DEOXYNUCLEOSIDE TRIPHOSPHATE TRIPHOSPHOHYDROLASE SAMHD1"/>
    <property type="match status" value="1"/>
</dbReference>
<dbReference type="VEuPathDB" id="TriTrypDB:ECC02_000281"/>
<keyword evidence="2" id="KW-0732">Signal</keyword>
<reference evidence="4 5" key="1">
    <citation type="journal article" date="2019" name="Genome Biol. Evol.">
        <title>Nanopore Sequencing Significantly Improves Genome Assembly of the Protozoan Parasite Trypanosoma cruzi.</title>
        <authorList>
            <person name="Diaz-Viraque F."/>
            <person name="Pita S."/>
            <person name="Greif G."/>
            <person name="de Souza R.C.M."/>
            <person name="Iraola G."/>
            <person name="Robello C."/>
        </authorList>
    </citation>
    <scope>NUCLEOTIDE SEQUENCE [LARGE SCALE GENOMIC DNA]</scope>
    <source>
        <strain evidence="4 5">Berenice</strain>
    </source>
</reference>
<dbReference type="InterPro" id="IPR050135">
    <property type="entry name" value="dGTPase-like"/>
</dbReference>
<dbReference type="Gene3D" id="3.30.70.2760">
    <property type="match status" value="1"/>
</dbReference>
<evidence type="ECO:0000256" key="2">
    <source>
        <dbReference type="SAM" id="SignalP"/>
    </source>
</evidence>
<dbReference type="SMART" id="SM00471">
    <property type="entry name" value="HDc"/>
    <property type="match status" value="1"/>
</dbReference>
<dbReference type="Pfam" id="PF01966">
    <property type="entry name" value="HD"/>
    <property type="match status" value="1"/>
</dbReference>
<proteinExistence type="predicted"/>
<dbReference type="GO" id="GO:0006203">
    <property type="term" value="P:dGTP catabolic process"/>
    <property type="evidence" value="ECO:0007669"/>
    <property type="project" value="TreeGrafter"/>
</dbReference>
<dbReference type="GO" id="GO:0008832">
    <property type="term" value="F:dGTPase activity"/>
    <property type="evidence" value="ECO:0007669"/>
    <property type="project" value="TreeGrafter"/>
</dbReference>
<gene>
    <name evidence="4" type="ORF">ECC02_000281</name>
</gene>
<dbReference type="PANTHER" id="PTHR11373">
    <property type="entry name" value="DEOXYNUCLEOSIDE TRIPHOSPHATE TRIPHOSPHOHYDROLASE"/>
    <property type="match status" value="1"/>
</dbReference>
<sequence>MLLPRLVLFFFLLSLSVLCCSVMDGVAFVDGKPVPCVMTLSQVQALFPQGLAGLCECFGGRSHVFPDAEGTFHLKGGASYTLKLSGAAKWPSQGEGKGETQGHCAWAPSLSTSTSTAAKPIADSTALSNANAEDEQCLFRSANASPCYAEKSVRDIFHSASPPDALLDARAGKVSYNVGTASSLAEDDAPRTAVDCSRELSFCLPLVGTNDTPGKHIQDRVHEYVFLPTIAIRIVDTLEFQRLRSLKQLGTTVFLYPGATHTRFEHSIGVAHLASQMVRQIALCQPELNITRADTICVTVAGLCHDIGHGPFSHLFEHLVNRIRERKRIKGTWHHEQMSIRLLRRILSRINLWEYGLTDEDARFIELCILGLAPKSPWPTNVGRPPYKRFLVDIVANKRNGVDVDRLDYFLRDSLGCYGRAALDVHIPRLFSACKVLCYEGEYQICFEEKMALSLSDILNVRAKLHKHAYQHRLVKVTDYMVSDALYEADPFFKVRGKNGKLISMSECVEDEEGFCQLGDWVCNAIAASSDPRLAKAQSIIQRINERNLYRVVGTAMFARFQVRVTEESIREEILSYCMEIEADLVLRDAIDKTLIVSFVVITFGSFDDNGLPDDPINKVTFYNPKNIELGAFKLPRTRVSPLFLPSEYGERMLFVMVREEALADVVTAAFEAWRERYERHLGVAVPTSNRRKDESPGKGSARPRRFSENRDVLSGNDFVSFEEMQRQVQTAACEQEAHQPQPQSQQQQQQHFQRGVKSARSPSCKLGNSQGEHTDGNDENNERVKRICTSVGRGNVEEKHTDTCTHEGGAVE</sequence>
<comment type="caution">
    <text evidence="4">The sequence shown here is derived from an EMBL/GenBank/DDBJ whole genome shotgun (WGS) entry which is preliminary data.</text>
</comment>
<dbReference type="AlphaFoldDB" id="A0A7J6YL43"/>
<dbReference type="EMBL" id="JABDHM010000001">
    <property type="protein sequence ID" value="KAF5226780.1"/>
    <property type="molecule type" value="Genomic_DNA"/>
</dbReference>
<dbReference type="CDD" id="cd00077">
    <property type="entry name" value="HDc"/>
    <property type="match status" value="1"/>
</dbReference>
<feature type="compositionally biased region" description="Basic and acidic residues" evidence="1">
    <location>
        <begin position="773"/>
        <end position="786"/>
    </location>
</feature>
<organism evidence="4 5">
    <name type="scientific">Trypanosoma cruzi</name>
    <dbReference type="NCBI Taxonomy" id="5693"/>
    <lineage>
        <taxon>Eukaryota</taxon>
        <taxon>Discoba</taxon>
        <taxon>Euglenozoa</taxon>
        <taxon>Kinetoplastea</taxon>
        <taxon>Metakinetoplastina</taxon>
        <taxon>Trypanosomatida</taxon>
        <taxon>Trypanosomatidae</taxon>
        <taxon>Trypanosoma</taxon>
        <taxon>Schizotrypanum</taxon>
    </lineage>
</organism>
<feature type="compositionally biased region" description="Basic and acidic residues" evidence="1">
    <location>
        <begin position="796"/>
        <end position="806"/>
    </location>
</feature>
<dbReference type="VEuPathDB" id="TriTrypDB:BCY84_00972"/>
<dbReference type="PROSITE" id="PS51831">
    <property type="entry name" value="HD"/>
    <property type="match status" value="1"/>
</dbReference>
<protein>
    <recommendedName>
        <fullName evidence="3">HD domain-containing protein</fullName>
    </recommendedName>
</protein>
<name>A0A7J6YL43_TRYCR</name>
<dbReference type="GO" id="GO:0005634">
    <property type="term" value="C:nucleus"/>
    <property type="evidence" value="ECO:0007669"/>
    <property type="project" value="TreeGrafter"/>
</dbReference>
<dbReference type="InterPro" id="IPR003607">
    <property type="entry name" value="HD/PDEase_dom"/>
</dbReference>
<evidence type="ECO:0000259" key="3">
    <source>
        <dbReference type="PROSITE" id="PS51831"/>
    </source>
</evidence>
<dbReference type="InterPro" id="IPR006674">
    <property type="entry name" value="HD_domain"/>
</dbReference>
<evidence type="ECO:0000313" key="5">
    <source>
        <dbReference type="Proteomes" id="UP000583944"/>
    </source>
</evidence>
<feature type="signal peptide" evidence="2">
    <location>
        <begin position="1"/>
        <end position="19"/>
    </location>
</feature>
<dbReference type="Proteomes" id="UP000583944">
    <property type="component" value="Unassembled WGS sequence"/>
</dbReference>
<feature type="chain" id="PRO_5029551217" description="HD domain-containing protein" evidence="2">
    <location>
        <begin position="20"/>
        <end position="813"/>
    </location>
</feature>
<feature type="domain" description="HD" evidence="3">
    <location>
        <begin position="263"/>
        <end position="410"/>
    </location>
</feature>
<evidence type="ECO:0000256" key="1">
    <source>
        <dbReference type="SAM" id="MobiDB-lite"/>
    </source>
</evidence>
<accession>A0A7J6YL43</accession>
<dbReference type="Gene3D" id="1.10.3210.10">
    <property type="entry name" value="Hypothetical protein af1432"/>
    <property type="match status" value="1"/>
</dbReference>
<dbReference type="SUPFAM" id="SSF109604">
    <property type="entry name" value="HD-domain/PDEase-like"/>
    <property type="match status" value="1"/>
</dbReference>
<feature type="region of interest" description="Disordered" evidence="1">
    <location>
        <begin position="688"/>
        <end position="710"/>
    </location>
</feature>
<feature type="compositionally biased region" description="Low complexity" evidence="1">
    <location>
        <begin position="739"/>
        <end position="754"/>
    </location>
</feature>
<evidence type="ECO:0000313" key="4">
    <source>
        <dbReference type="EMBL" id="KAF5226780.1"/>
    </source>
</evidence>